<keyword evidence="1" id="KW-1133">Transmembrane helix</keyword>
<reference evidence="2 3" key="1">
    <citation type="submission" date="2016-10" db="EMBL/GenBank/DDBJ databases">
        <authorList>
            <person name="de Groot N.N."/>
        </authorList>
    </citation>
    <scope>NUCLEOTIDE SEQUENCE [LARGE SCALE GENOMIC DNA]</scope>
    <source>
        <strain evidence="2 3">Nm24</strain>
    </source>
</reference>
<sequence length="173" mass="19481">MRGFGSNSSILEIGVVSMKQTYCKIILAGVISLGFSIVCMASGIHKLVDEHGRTVFTNNVTKSSIKIQSEKSRSTISSHQINVVAGNYPRVSKLQQDQRDTKRRRILSQELANETRLLEDALKTIDLTLRKTENYLPSHPYFTSNYFDILQLRNQAASHERNIKALNAELSNL</sequence>
<gene>
    <name evidence="2" type="ORF">SAMN05216339_10257</name>
</gene>
<evidence type="ECO:0008006" key="4">
    <source>
        <dbReference type="Google" id="ProtNLM"/>
    </source>
</evidence>
<name>A0A1I7FX24_9PROT</name>
<keyword evidence="1" id="KW-0472">Membrane</keyword>
<dbReference type="Proteomes" id="UP000183926">
    <property type="component" value="Unassembled WGS sequence"/>
</dbReference>
<dbReference type="AlphaFoldDB" id="A0A1I7FX24"/>
<protein>
    <recommendedName>
        <fullName evidence="4">DUF4124 domain-containing protein</fullName>
    </recommendedName>
</protein>
<dbReference type="EMBL" id="FPBL01000002">
    <property type="protein sequence ID" value="SFU40727.1"/>
    <property type="molecule type" value="Genomic_DNA"/>
</dbReference>
<proteinExistence type="predicted"/>
<organism evidence="2 3">
    <name type="scientific">Nitrosomonas eutropha</name>
    <dbReference type="NCBI Taxonomy" id="916"/>
    <lineage>
        <taxon>Bacteria</taxon>
        <taxon>Pseudomonadati</taxon>
        <taxon>Pseudomonadota</taxon>
        <taxon>Betaproteobacteria</taxon>
        <taxon>Nitrosomonadales</taxon>
        <taxon>Nitrosomonadaceae</taxon>
        <taxon>Nitrosomonas</taxon>
    </lineage>
</organism>
<keyword evidence="1" id="KW-0812">Transmembrane</keyword>
<feature type="transmembrane region" description="Helical" evidence="1">
    <location>
        <begin position="21"/>
        <end position="44"/>
    </location>
</feature>
<evidence type="ECO:0000313" key="2">
    <source>
        <dbReference type="EMBL" id="SFU40727.1"/>
    </source>
</evidence>
<accession>A0A1I7FX24</accession>
<evidence type="ECO:0000256" key="1">
    <source>
        <dbReference type="SAM" id="Phobius"/>
    </source>
</evidence>
<evidence type="ECO:0000313" key="3">
    <source>
        <dbReference type="Proteomes" id="UP000183926"/>
    </source>
</evidence>